<sequence>MTATARPARRLAAAAAIVLLAPLPAPGLAPAALAQSAAPAPEAAALAPSDSPPAGEAAPRLGPETNLPLPRFVTLTVDRANLRRGPSTAHRIDWVFTRRGAPLEVIAEHGLWRRVRDQDDSTGWIHHAMLRNWRSAVVTAAPETVLRRSPDWSAAPVAKLETGVTARLDACEPHWCLVETSGVEGWAPKADIWGVRAAEVFD</sequence>
<evidence type="ECO:0000256" key="2">
    <source>
        <dbReference type="SAM" id="SignalP"/>
    </source>
</evidence>
<feature type="signal peptide" evidence="2">
    <location>
        <begin position="1"/>
        <end position="31"/>
    </location>
</feature>
<organism evidence="3 4">
    <name type="scientific">Rubrimonas cliftonensis</name>
    <dbReference type="NCBI Taxonomy" id="89524"/>
    <lineage>
        <taxon>Bacteria</taxon>
        <taxon>Pseudomonadati</taxon>
        <taxon>Pseudomonadota</taxon>
        <taxon>Alphaproteobacteria</taxon>
        <taxon>Rhodobacterales</taxon>
        <taxon>Paracoccaceae</taxon>
        <taxon>Rubrimonas</taxon>
    </lineage>
</organism>
<dbReference type="AlphaFoldDB" id="A0A1H4CNP2"/>
<dbReference type="OrthoDB" id="9810773at2"/>
<dbReference type="Gene3D" id="2.30.30.40">
    <property type="entry name" value="SH3 Domains"/>
    <property type="match status" value="1"/>
</dbReference>
<keyword evidence="4" id="KW-1185">Reference proteome</keyword>
<dbReference type="Pfam" id="PF06347">
    <property type="entry name" value="SH3_4"/>
    <property type="match status" value="2"/>
</dbReference>
<gene>
    <name evidence="3" type="ORF">SAMN05444370_107164</name>
</gene>
<protein>
    <submittedName>
        <fullName evidence="3">SH3-like domain-containing protein</fullName>
    </submittedName>
</protein>
<dbReference type="RefSeq" id="WP_139284054.1">
    <property type="nucleotide sequence ID" value="NZ_FNQM01000007.1"/>
</dbReference>
<evidence type="ECO:0000313" key="3">
    <source>
        <dbReference type="EMBL" id="SEA61940.1"/>
    </source>
</evidence>
<dbReference type="EMBL" id="FNQM01000007">
    <property type="protein sequence ID" value="SEA61940.1"/>
    <property type="molecule type" value="Genomic_DNA"/>
</dbReference>
<evidence type="ECO:0000256" key="1">
    <source>
        <dbReference type="SAM" id="MobiDB-lite"/>
    </source>
</evidence>
<feature type="compositionally biased region" description="Low complexity" evidence="1">
    <location>
        <begin position="43"/>
        <end position="54"/>
    </location>
</feature>
<accession>A0A1H4CNP2</accession>
<feature type="region of interest" description="Disordered" evidence="1">
    <location>
        <begin position="43"/>
        <end position="65"/>
    </location>
</feature>
<proteinExistence type="predicted"/>
<dbReference type="InterPro" id="IPR010466">
    <property type="entry name" value="DUF1058"/>
</dbReference>
<dbReference type="STRING" id="89524.SAMN05444370_107164"/>
<keyword evidence="2" id="KW-0732">Signal</keyword>
<dbReference type="Proteomes" id="UP000198703">
    <property type="component" value="Unassembled WGS sequence"/>
</dbReference>
<evidence type="ECO:0000313" key="4">
    <source>
        <dbReference type="Proteomes" id="UP000198703"/>
    </source>
</evidence>
<name>A0A1H4CNP2_9RHOB</name>
<reference evidence="3 4" key="1">
    <citation type="submission" date="2016-10" db="EMBL/GenBank/DDBJ databases">
        <authorList>
            <person name="de Groot N.N."/>
        </authorList>
    </citation>
    <scope>NUCLEOTIDE SEQUENCE [LARGE SCALE GENOMIC DNA]</scope>
    <source>
        <strain evidence="3 4">DSM 15345</strain>
    </source>
</reference>
<feature type="chain" id="PRO_5011485031" evidence="2">
    <location>
        <begin position="32"/>
        <end position="202"/>
    </location>
</feature>